<dbReference type="FunCoup" id="A0A1U8AJJ1">
    <property type="interactions" value="595"/>
</dbReference>
<evidence type="ECO:0000313" key="9">
    <source>
        <dbReference type="RefSeq" id="XP_010267413.1"/>
    </source>
</evidence>
<dbReference type="InterPro" id="IPR016166">
    <property type="entry name" value="FAD-bd_PCMH"/>
</dbReference>
<evidence type="ECO:0000313" key="8">
    <source>
        <dbReference type="Proteomes" id="UP000189703"/>
    </source>
</evidence>
<name>A0A1U8AJJ1_NELNU</name>
<dbReference type="GO" id="GO:0016491">
    <property type="term" value="F:oxidoreductase activity"/>
    <property type="evidence" value="ECO:0000318"/>
    <property type="project" value="GO_Central"/>
</dbReference>
<dbReference type="KEGG" id="nnu:104604665"/>
<dbReference type="GeneID" id="104604665"/>
<evidence type="ECO:0000256" key="6">
    <source>
        <dbReference type="ARBA" id="ARBA00023002"/>
    </source>
</evidence>
<sequence>MPRLGTETALLRHVFRSQCVFLILCMVWCSPPDDPIKCSAQTSNCTITNSYGAFPDRSVCQAAETVYPTSEKELVAVVAKATMSKRKMKVATRYSHSIPKLVCPDGEEGLLITTKYLNHTLEVDAAKMTMKVESGVTLRELINQAAKAGLALPYAPYWWGLTVGGLLGTGAHGSSLWGKGSSVHDHVIGLRIVTPAGPEDGYAKVRVLNNSHPDMDAAKVSLGVLGVISQITFQLQPIFKRSITNLVKNDSDLADEAVRFGNQHEFADMTWYPSQGKVIYRIDDRVSTNLSGNGLNDFIGFRSTLSLSLALVRSSEEIQESTKNADGKCISSKITTSTLMGGGFGLTNDGVSFKGYPVIGYHNRLQASGSCLDSPRDSHITACPWDPKVKSQFFHQTTVSIGLSNVKNFIQDVQELIALEPKAMCGLELYDGILMRYVKASSAYLGKQEDAIDFDMTYYRSKNPLTPRLFEDIYEEVEQMALFKYGGLPHWGKNRNVAFDGAIKKYHNSREFLRVKEAYDPLGLFSSQWTDQVLGLQTGVTIIKEGCALEGLCICSQDIHCAPDKGYFCRPGRVYKDARVCTRLTSHNNMPLQL</sequence>
<dbReference type="GO" id="GO:0016020">
    <property type="term" value="C:membrane"/>
    <property type="evidence" value="ECO:0007669"/>
    <property type="project" value="InterPro"/>
</dbReference>
<dbReference type="Pfam" id="PF04030">
    <property type="entry name" value="ALO"/>
    <property type="match status" value="1"/>
</dbReference>
<dbReference type="Pfam" id="PF22906">
    <property type="entry name" value="GULLO2-like_3rd"/>
    <property type="match status" value="1"/>
</dbReference>
<dbReference type="RefSeq" id="XP_010267413.1">
    <property type="nucleotide sequence ID" value="XM_010269111.1"/>
</dbReference>
<dbReference type="GO" id="GO:0003885">
    <property type="term" value="F:D-arabinono-1,4-lactone oxidase activity"/>
    <property type="evidence" value="ECO:0007669"/>
    <property type="project" value="InterPro"/>
</dbReference>
<evidence type="ECO:0000256" key="3">
    <source>
        <dbReference type="ARBA" id="ARBA00013121"/>
    </source>
</evidence>
<dbReference type="InterPro" id="IPR006094">
    <property type="entry name" value="Oxid_FAD_bind_N"/>
</dbReference>
<comment type="similarity">
    <text evidence="2">Belongs to the oxygen-dependent FAD-linked oxidoreductase family.</text>
</comment>
<dbReference type="InterPro" id="IPR016169">
    <property type="entry name" value="FAD-bd_PCMH_sub2"/>
</dbReference>
<organism evidence="8 9">
    <name type="scientific">Nelumbo nucifera</name>
    <name type="common">Sacred lotus</name>
    <dbReference type="NCBI Taxonomy" id="4432"/>
    <lineage>
        <taxon>Eukaryota</taxon>
        <taxon>Viridiplantae</taxon>
        <taxon>Streptophyta</taxon>
        <taxon>Embryophyta</taxon>
        <taxon>Tracheophyta</taxon>
        <taxon>Spermatophyta</taxon>
        <taxon>Magnoliopsida</taxon>
        <taxon>Proteales</taxon>
        <taxon>Nelumbonaceae</taxon>
        <taxon>Nelumbo</taxon>
    </lineage>
</organism>
<evidence type="ECO:0000256" key="2">
    <source>
        <dbReference type="ARBA" id="ARBA00005466"/>
    </source>
</evidence>
<dbReference type="STRING" id="4432.A0A1U8AJJ1"/>
<keyword evidence="8" id="KW-1185">Reference proteome</keyword>
<keyword evidence="5" id="KW-0732">Signal</keyword>
<dbReference type="EC" id="1.1.3.8" evidence="3"/>
<dbReference type="GO" id="GO:0071949">
    <property type="term" value="F:FAD binding"/>
    <property type="evidence" value="ECO:0007669"/>
    <property type="project" value="InterPro"/>
</dbReference>
<dbReference type="OMA" id="VCSQDIH"/>
<dbReference type="GO" id="GO:0050105">
    <property type="term" value="F:L-gulonolactone oxidase activity"/>
    <property type="evidence" value="ECO:0007669"/>
    <property type="project" value="UniProtKB-EC"/>
</dbReference>
<evidence type="ECO:0000256" key="4">
    <source>
        <dbReference type="ARBA" id="ARBA00022644"/>
    </source>
</evidence>
<evidence type="ECO:0000256" key="1">
    <source>
        <dbReference type="ARBA" id="ARBA00005147"/>
    </source>
</evidence>
<dbReference type="PANTHER" id="PTHR13878">
    <property type="entry name" value="GULONOLACTONE OXIDASE"/>
    <property type="match status" value="1"/>
</dbReference>
<reference evidence="9" key="1">
    <citation type="submission" date="2025-08" db="UniProtKB">
        <authorList>
            <consortium name="RefSeq"/>
        </authorList>
    </citation>
    <scope>IDENTIFICATION</scope>
</reference>
<evidence type="ECO:0000256" key="5">
    <source>
        <dbReference type="ARBA" id="ARBA00022729"/>
    </source>
</evidence>
<dbReference type="AlphaFoldDB" id="A0A1U8AJJ1"/>
<dbReference type="InterPro" id="IPR007173">
    <property type="entry name" value="ALO_C"/>
</dbReference>
<dbReference type="OrthoDB" id="610608at2759"/>
<comment type="catalytic activity">
    <reaction evidence="7">
        <text>L-gulono-1,4-lactone + O2 = L-ascorbate + H2O2 + H(+)</text>
        <dbReference type="Rhea" id="RHEA:32363"/>
        <dbReference type="ChEBI" id="CHEBI:15378"/>
        <dbReference type="ChEBI" id="CHEBI:15379"/>
        <dbReference type="ChEBI" id="CHEBI:16240"/>
        <dbReference type="ChEBI" id="CHEBI:17587"/>
        <dbReference type="ChEBI" id="CHEBI:38290"/>
        <dbReference type="EC" id="1.1.3.8"/>
    </reaction>
</comment>
<dbReference type="FunFam" id="3.30.465.10:FF:000033">
    <property type="entry name" value="L-gulonolactone oxidase 5"/>
    <property type="match status" value="1"/>
</dbReference>
<evidence type="ECO:0000256" key="7">
    <source>
        <dbReference type="ARBA" id="ARBA00048083"/>
    </source>
</evidence>
<dbReference type="Pfam" id="PF01565">
    <property type="entry name" value="FAD_binding_4"/>
    <property type="match status" value="1"/>
</dbReference>
<proteinExistence type="inferred from homology"/>
<dbReference type="SUPFAM" id="SSF56176">
    <property type="entry name" value="FAD-binding/transporter-associated domain-like"/>
    <property type="match status" value="1"/>
</dbReference>
<dbReference type="InterPro" id="IPR036318">
    <property type="entry name" value="FAD-bd_PCMH-like_sf"/>
</dbReference>
<gene>
    <name evidence="9" type="primary">LOC104604665</name>
</gene>
<dbReference type="InterPro" id="IPR010030">
    <property type="entry name" value="GULO_Plant"/>
</dbReference>
<keyword evidence="6" id="KW-0560">Oxidoreductase</keyword>
<protein>
    <recommendedName>
        <fullName evidence="3">L-gulonolactone oxidase</fullName>
        <ecNumber evidence="3">1.1.3.8</ecNumber>
    </recommendedName>
</protein>
<accession>A0A1U8AJJ1</accession>
<dbReference type="Proteomes" id="UP000189703">
    <property type="component" value="Unplaced"/>
</dbReference>
<dbReference type="UniPathway" id="UPA00132"/>
<comment type="pathway">
    <text evidence="1">Cofactor biosynthesis; L-ascorbate biosynthesis.</text>
</comment>
<dbReference type="GO" id="GO:0019853">
    <property type="term" value="P:L-ascorbic acid biosynthetic process"/>
    <property type="evidence" value="ECO:0007669"/>
    <property type="project" value="UniProtKB-UniPathway"/>
</dbReference>
<dbReference type="InterPro" id="IPR050432">
    <property type="entry name" value="FAD-linked_Oxidoreductases_BP"/>
</dbReference>
<dbReference type="NCBIfam" id="TIGR01677">
    <property type="entry name" value="pln_FAD_oxido"/>
    <property type="match status" value="1"/>
</dbReference>
<keyword evidence="4" id="KW-0060">Ascorbate biosynthesis</keyword>
<dbReference type="InterPro" id="IPR055154">
    <property type="entry name" value="GULLO2-like_C"/>
</dbReference>
<dbReference type="eggNOG" id="KOG4730">
    <property type="taxonomic scope" value="Eukaryota"/>
</dbReference>
<dbReference type="PROSITE" id="PS51387">
    <property type="entry name" value="FAD_PCMH"/>
    <property type="match status" value="1"/>
</dbReference>
<dbReference type="Gene3D" id="3.30.70.2520">
    <property type="match status" value="1"/>
</dbReference>
<dbReference type="Gene3D" id="3.30.465.10">
    <property type="match status" value="1"/>
</dbReference>
<dbReference type="PANTHER" id="PTHR13878:SF67">
    <property type="entry name" value="L-GULONOLACTONE OXIDASE 5"/>
    <property type="match status" value="1"/>
</dbReference>